<sequence>MAANRFQRSTSTISMPFKLMCRAICNLAPHIIRPPDFHDCVGAIDGTQIEAWVLRNRQAASRWRKSTITQHVMAVCSFDMKFTYVYPGWEGSAHDGCVFNKYYVVDAGYTNMPGYLAPYLGRRYRRDKFNGANTVFRTPMELFNHEHSSLRNAIEQCFGVLKGRFPILKHMPNYPEARQPGIVRACCVIHNFILMTRGIDEFFEGFTNPFDWAGGNDNQGNAGNMVGVEPINMSPQNK</sequence>
<dbReference type="EMBL" id="CM037155">
    <property type="protein sequence ID" value="KAH7845584.1"/>
    <property type="molecule type" value="Genomic_DNA"/>
</dbReference>
<evidence type="ECO:0000313" key="2">
    <source>
        <dbReference type="Proteomes" id="UP000828048"/>
    </source>
</evidence>
<organism evidence="1 2">
    <name type="scientific">Vaccinium darrowii</name>
    <dbReference type="NCBI Taxonomy" id="229202"/>
    <lineage>
        <taxon>Eukaryota</taxon>
        <taxon>Viridiplantae</taxon>
        <taxon>Streptophyta</taxon>
        <taxon>Embryophyta</taxon>
        <taxon>Tracheophyta</taxon>
        <taxon>Spermatophyta</taxon>
        <taxon>Magnoliopsida</taxon>
        <taxon>eudicotyledons</taxon>
        <taxon>Gunneridae</taxon>
        <taxon>Pentapetalae</taxon>
        <taxon>asterids</taxon>
        <taxon>Ericales</taxon>
        <taxon>Ericaceae</taxon>
        <taxon>Vaccinioideae</taxon>
        <taxon>Vaccinieae</taxon>
        <taxon>Vaccinium</taxon>
    </lineage>
</organism>
<protein>
    <submittedName>
        <fullName evidence="1">Uncharacterized protein</fullName>
    </submittedName>
</protein>
<dbReference type="Proteomes" id="UP000828048">
    <property type="component" value="Chromosome 5"/>
</dbReference>
<name>A0ACB7XWL0_9ERIC</name>
<evidence type="ECO:0000313" key="1">
    <source>
        <dbReference type="EMBL" id="KAH7845584.1"/>
    </source>
</evidence>
<proteinExistence type="predicted"/>
<keyword evidence="2" id="KW-1185">Reference proteome</keyword>
<gene>
    <name evidence="1" type="ORF">Vadar_003740</name>
</gene>
<reference evidence="1 2" key="1">
    <citation type="journal article" date="2021" name="Hortic Res">
        <title>High-quality reference genome and annotation aids understanding of berry development for evergreen blueberry (Vaccinium darrowii).</title>
        <authorList>
            <person name="Yu J."/>
            <person name="Hulse-Kemp A.M."/>
            <person name="Babiker E."/>
            <person name="Staton M."/>
        </authorList>
    </citation>
    <scope>NUCLEOTIDE SEQUENCE [LARGE SCALE GENOMIC DNA]</scope>
    <source>
        <strain evidence="2">cv. NJ 8807/NJ 8810</strain>
        <tissue evidence="1">Young leaf</tissue>
    </source>
</reference>
<accession>A0ACB7XWL0</accession>
<comment type="caution">
    <text evidence="1">The sequence shown here is derived from an EMBL/GenBank/DDBJ whole genome shotgun (WGS) entry which is preliminary data.</text>
</comment>